<protein>
    <submittedName>
        <fullName evidence="2">NAD(P)-dependent oxidoreductase</fullName>
    </submittedName>
</protein>
<reference evidence="2" key="2">
    <citation type="journal article" date="2022" name="Microbiol. Resour. Announc.">
        <title>Metagenome Sequencing to Explore Phylogenomics of Terrestrial Cyanobacteria.</title>
        <authorList>
            <person name="Ward R.D."/>
            <person name="Stajich J.E."/>
            <person name="Johansen J.R."/>
            <person name="Huntemann M."/>
            <person name="Clum A."/>
            <person name="Foster B."/>
            <person name="Foster B."/>
            <person name="Roux S."/>
            <person name="Palaniappan K."/>
            <person name="Varghese N."/>
            <person name="Mukherjee S."/>
            <person name="Reddy T.B.K."/>
            <person name="Daum C."/>
            <person name="Copeland A."/>
            <person name="Chen I.A."/>
            <person name="Ivanova N.N."/>
            <person name="Kyrpides N.C."/>
            <person name="Shapiro N."/>
            <person name="Eloe-Fadrosh E.A."/>
            <person name="Pietrasiak N."/>
        </authorList>
    </citation>
    <scope>NUCLEOTIDE SEQUENCE</scope>
    <source>
        <strain evidence="2">UHER 2000/2452</strain>
    </source>
</reference>
<dbReference type="GO" id="GO:0005737">
    <property type="term" value="C:cytoplasm"/>
    <property type="evidence" value="ECO:0007669"/>
    <property type="project" value="TreeGrafter"/>
</dbReference>
<evidence type="ECO:0000313" key="3">
    <source>
        <dbReference type="Proteomes" id="UP000757435"/>
    </source>
</evidence>
<dbReference type="InterPro" id="IPR036291">
    <property type="entry name" value="NAD(P)-bd_dom_sf"/>
</dbReference>
<reference evidence="2" key="1">
    <citation type="submission" date="2021-05" db="EMBL/GenBank/DDBJ databases">
        <authorList>
            <person name="Pietrasiak N."/>
            <person name="Ward R."/>
            <person name="Stajich J.E."/>
            <person name="Kurbessoian T."/>
        </authorList>
    </citation>
    <scope>NUCLEOTIDE SEQUENCE</scope>
    <source>
        <strain evidence="2">UHER 2000/2452</strain>
    </source>
</reference>
<dbReference type="EMBL" id="JAHHHD010000026">
    <property type="protein sequence ID" value="MBW4660821.1"/>
    <property type="molecule type" value="Genomic_DNA"/>
</dbReference>
<feature type="domain" description="NAD-dependent epimerase/dehydratase" evidence="1">
    <location>
        <begin position="1"/>
        <end position="228"/>
    </location>
</feature>
<dbReference type="Proteomes" id="UP000757435">
    <property type="component" value="Unassembled WGS sequence"/>
</dbReference>
<proteinExistence type="predicted"/>
<dbReference type="Gene3D" id="3.40.50.720">
    <property type="entry name" value="NAD(P)-binding Rossmann-like Domain"/>
    <property type="match status" value="1"/>
</dbReference>
<dbReference type="InterPro" id="IPR051783">
    <property type="entry name" value="NAD(P)-dependent_oxidoreduct"/>
</dbReference>
<dbReference type="PANTHER" id="PTHR48079:SF6">
    <property type="entry name" value="NAD(P)-BINDING DOMAIN-CONTAINING PROTEIN-RELATED"/>
    <property type="match status" value="1"/>
</dbReference>
<dbReference type="Pfam" id="PF01370">
    <property type="entry name" value="Epimerase"/>
    <property type="match status" value="1"/>
</dbReference>
<dbReference type="PANTHER" id="PTHR48079">
    <property type="entry name" value="PROTEIN YEEZ"/>
    <property type="match status" value="1"/>
</dbReference>
<dbReference type="AlphaFoldDB" id="A0A951QDL7"/>
<dbReference type="GO" id="GO:0004029">
    <property type="term" value="F:aldehyde dehydrogenase (NAD+) activity"/>
    <property type="evidence" value="ECO:0007669"/>
    <property type="project" value="TreeGrafter"/>
</dbReference>
<evidence type="ECO:0000259" key="1">
    <source>
        <dbReference type="Pfam" id="PF01370"/>
    </source>
</evidence>
<comment type="caution">
    <text evidence="2">The sequence shown here is derived from an EMBL/GenBank/DDBJ whole genome shotgun (WGS) entry which is preliminary data.</text>
</comment>
<sequence length="333" mass="36686">MITGASGFLGQYVVAEALRRGHQVRAGVRAGRSPLQGSLTWQNHPNLEFAKVDLLQRETLPDAVRGVDAVIHLAAAMKGDFQAQYAGTVTATENLLSAMQDAGVSRLIAISSFSVFDYLNLPDGSTIEENSPLEQNPAQRDAYTQTKLIQEATVRRFGQTEQVTILRPGMIYGRDHLWNAHLGLRAGDRLWLQIGANGQMPLTYVENCATAIVLAAEQEGAIGQTVNIVDNDLPTQSAFVKSLTRHLRKSPLVVPLHWNVLCLVAQPLWQVNKLLKGKLKLPGLLVPARLHARFKPLRYSNAVAQDLLHWKPQYDFETAIDRSCSTTDLLTAP</sequence>
<gene>
    <name evidence="2" type="ORF">KME15_19275</name>
</gene>
<accession>A0A951QDL7</accession>
<organism evidence="2 3">
    <name type="scientific">Drouetiella hepatica Uher 2000/2452</name>
    <dbReference type="NCBI Taxonomy" id="904376"/>
    <lineage>
        <taxon>Bacteria</taxon>
        <taxon>Bacillati</taxon>
        <taxon>Cyanobacteriota</taxon>
        <taxon>Cyanophyceae</taxon>
        <taxon>Oculatellales</taxon>
        <taxon>Oculatellaceae</taxon>
        <taxon>Drouetiella</taxon>
    </lineage>
</organism>
<dbReference type="SUPFAM" id="SSF51735">
    <property type="entry name" value="NAD(P)-binding Rossmann-fold domains"/>
    <property type="match status" value="1"/>
</dbReference>
<name>A0A951QDL7_9CYAN</name>
<evidence type="ECO:0000313" key="2">
    <source>
        <dbReference type="EMBL" id="MBW4660821.1"/>
    </source>
</evidence>
<dbReference type="InterPro" id="IPR001509">
    <property type="entry name" value="Epimerase_deHydtase"/>
</dbReference>